<feature type="transmembrane region" description="Helical" evidence="1">
    <location>
        <begin position="14"/>
        <end position="39"/>
    </location>
</feature>
<sequence length="160" mass="18617">MEENKSNKTTPRDVFLHLLSIVTLYFSVGSFIALIFQYLNVWLPQFPEASHYNSGAYGIMRFAIASLIIIFPAYLWTIWFLGKDYASHPGKLKLAIRRWLIYFTLFITALVIIGDLVALVNRLLEGEYTLRFLLKVLTVLFATGSVFTYYFWNLKKNKIE</sequence>
<proteinExistence type="predicted"/>
<feature type="transmembrane region" description="Helical" evidence="1">
    <location>
        <begin position="99"/>
        <end position="120"/>
    </location>
</feature>
<feature type="transmembrane region" description="Helical" evidence="1">
    <location>
        <begin position="59"/>
        <end position="79"/>
    </location>
</feature>
<organism evidence="3 4">
    <name type="scientific">Candidatus Komeilibacteria bacterium RIFCSPLOWO2_01_FULL_45_10</name>
    <dbReference type="NCBI Taxonomy" id="1798550"/>
    <lineage>
        <taxon>Bacteria</taxon>
        <taxon>Candidatus Komeiliibacteriota</taxon>
    </lineage>
</organism>
<comment type="caution">
    <text evidence="3">The sequence shown here is derived from an EMBL/GenBank/DDBJ whole genome shotgun (WGS) entry which is preliminary data.</text>
</comment>
<feature type="domain" description="DUF5671" evidence="2">
    <location>
        <begin position="13"/>
        <end position="148"/>
    </location>
</feature>
<feature type="transmembrane region" description="Helical" evidence="1">
    <location>
        <begin position="132"/>
        <end position="152"/>
    </location>
</feature>
<dbReference type="Pfam" id="PF18920">
    <property type="entry name" value="DUF5671"/>
    <property type="match status" value="1"/>
</dbReference>
<protein>
    <recommendedName>
        <fullName evidence="2">DUF5671 domain-containing protein</fullName>
    </recommendedName>
</protein>
<gene>
    <name evidence="3" type="ORF">A2927_00955</name>
</gene>
<dbReference type="InterPro" id="IPR043728">
    <property type="entry name" value="DUF5671"/>
</dbReference>
<evidence type="ECO:0000313" key="3">
    <source>
        <dbReference type="EMBL" id="OGY88982.1"/>
    </source>
</evidence>
<dbReference type="AlphaFoldDB" id="A0A1G2BIQ8"/>
<evidence type="ECO:0000256" key="1">
    <source>
        <dbReference type="SAM" id="Phobius"/>
    </source>
</evidence>
<reference evidence="3 4" key="1">
    <citation type="journal article" date="2016" name="Nat. Commun.">
        <title>Thousands of microbial genomes shed light on interconnected biogeochemical processes in an aquifer system.</title>
        <authorList>
            <person name="Anantharaman K."/>
            <person name="Brown C.T."/>
            <person name="Hug L.A."/>
            <person name="Sharon I."/>
            <person name="Castelle C.J."/>
            <person name="Probst A.J."/>
            <person name="Thomas B.C."/>
            <person name="Singh A."/>
            <person name="Wilkins M.J."/>
            <person name="Karaoz U."/>
            <person name="Brodie E.L."/>
            <person name="Williams K.H."/>
            <person name="Hubbard S.S."/>
            <person name="Banfield J.F."/>
        </authorList>
    </citation>
    <scope>NUCLEOTIDE SEQUENCE [LARGE SCALE GENOMIC DNA]</scope>
</reference>
<keyword evidence="1" id="KW-0472">Membrane</keyword>
<dbReference type="STRING" id="1798550.A2927_00955"/>
<accession>A0A1G2BIQ8</accession>
<keyword evidence="1" id="KW-1133">Transmembrane helix</keyword>
<evidence type="ECO:0000259" key="2">
    <source>
        <dbReference type="Pfam" id="PF18920"/>
    </source>
</evidence>
<name>A0A1G2BIQ8_9BACT</name>
<keyword evidence="1" id="KW-0812">Transmembrane</keyword>
<dbReference type="EMBL" id="MHKL01000031">
    <property type="protein sequence ID" value="OGY88982.1"/>
    <property type="molecule type" value="Genomic_DNA"/>
</dbReference>
<evidence type="ECO:0000313" key="4">
    <source>
        <dbReference type="Proteomes" id="UP000178849"/>
    </source>
</evidence>
<dbReference type="Proteomes" id="UP000178849">
    <property type="component" value="Unassembled WGS sequence"/>
</dbReference>